<sequence>MEQTTIKIISGYCPYLQAEHSIRATYTLIPHRGRKFSSSSCKYAQECGRLEHCPLRREAMMEED</sequence>
<comment type="caution">
    <text evidence="1">The sequence shown here is derived from an EMBL/GenBank/DDBJ whole genome shotgun (WGS) entry which is preliminary data.</text>
</comment>
<evidence type="ECO:0000313" key="1">
    <source>
        <dbReference type="EMBL" id="MCG4610620.1"/>
    </source>
</evidence>
<dbReference type="RefSeq" id="WP_191395615.1">
    <property type="nucleotide sequence ID" value="NZ_JAKNHQ010000007.1"/>
</dbReference>
<evidence type="ECO:0000313" key="2">
    <source>
        <dbReference type="Proteomes" id="UP001298681"/>
    </source>
</evidence>
<reference evidence="1 2" key="1">
    <citation type="submission" date="2022-01" db="EMBL/GenBank/DDBJ databases">
        <title>Collection of gut derived symbiotic bacterial strains cultured from healthy donors.</title>
        <authorList>
            <person name="Lin H."/>
            <person name="Kohout C."/>
            <person name="Waligurski E."/>
            <person name="Pamer E.G."/>
        </authorList>
    </citation>
    <scope>NUCLEOTIDE SEQUENCE [LARGE SCALE GENOMIC DNA]</scope>
    <source>
        <strain evidence="1 2">DFI.7.58</strain>
    </source>
</reference>
<dbReference type="EMBL" id="JAKNHQ010000007">
    <property type="protein sequence ID" value="MCG4610620.1"/>
    <property type="molecule type" value="Genomic_DNA"/>
</dbReference>
<keyword evidence="2" id="KW-1185">Reference proteome</keyword>
<organism evidence="1 2">
    <name type="scientific">Anaeromassilibacillus senegalensis</name>
    <dbReference type="NCBI Taxonomy" id="1673717"/>
    <lineage>
        <taxon>Bacteria</taxon>
        <taxon>Bacillati</taxon>
        <taxon>Bacillota</taxon>
        <taxon>Clostridia</taxon>
        <taxon>Eubacteriales</taxon>
        <taxon>Acutalibacteraceae</taxon>
        <taxon>Anaeromassilibacillus</taxon>
    </lineage>
</organism>
<accession>A0ABS9MIH7</accession>
<protein>
    <submittedName>
        <fullName evidence="1">Uncharacterized protein</fullName>
    </submittedName>
</protein>
<name>A0ABS9MIH7_9FIRM</name>
<dbReference type="Proteomes" id="UP001298681">
    <property type="component" value="Unassembled WGS sequence"/>
</dbReference>
<proteinExistence type="predicted"/>
<gene>
    <name evidence="1" type="ORF">L0P57_06695</name>
</gene>